<dbReference type="PANTHER" id="PTHR34236">
    <property type="entry name" value="DIMETHYL SULFOXIDE REDUCTASE TRANSCRIPTIONAL ACTIVATOR"/>
    <property type="match status" value="1"/>
</dbReference>
<protein>
    <submittedName>
        <fullName evidence="4">Transcriptional regulator</fullName>
    </submittedName>
</protein>
<dbReference type="eggNOG" id="arCOG02272">
    <property type="taxonomic scope" value="Archaea"/>
</dbReference>
<proteinExistence type="predicted"/>
<dbReference type="InterPro" id="IPR036388">
    <property type="entry name" value="WH-like_DNA-bd_sf"/>
</dbReference>
<evidence type="ECO:0000313" key="4">
    <source>
        <dbReference type="EMBL" id="AHG00177.1"/>
    </source>
</evidence>
<evidence type="ECO:0000256" key="2">
    <source>
        <dbReference type="ARBA" id="ARBA00023163"/>
    </source>
</evidence>
<organism evidence="4 5">
    <name type="scientific">Halostagnicola larsenii XH-48</name>
    <dbReference type="NCBI Taxonomy" id="797299"/>
    <lineage>
        <taxon>Archaea</taxon>
        <taxon>Methanobacteriati</taxon>
        <taxon>Methanobacteriota</taxon>
        <taxon>Stenosarchaea group</taxon>
        <taxon>Halobacteria</taxon>
        <taxon>Halobacteriales</taxon>
        <taxon>Natrialbaceae</taxon>
        <taxon>Halostagnicola</taxon>
    </lineage>
</organism>
<evidence type="ECO:0000256" key="1">
    <source>
        <dbReference type="ARBA" id="ARBA00023015"/>
    </source>
</evidence>
<dbReference type="KEGG" id="hlr:HALLA_16595"/>
<keyword evidence="1" id="KW-0805">Transcription regulation</keyword>
<feature type="domain" description="HTH bat-type" evidence="3">
    <location>
        <begin position="188"/>
        <end position="239"/>
    </location>
</feature>
<dbReference type="Pfam" id="PF04967">
    <property type="entry name" value="HTH_10"/>
    <property type="match status" value="1"/>
</dbReference>
<reference evidence="4 5" key="1">
    <citation type="submission" date="2014-01" db="EMBL/GenBank/DDBJ databases">
        <authorList>
            <consortium name="DOE Joint Genome Institute"/>
            <person name="Anderson I."/>
            <person name="Huntemann M."/>
            <person name="Han J."/>
            <person name="Chen A."/>
            <person name="Kyrpides N."/>
            <person name="Mavromatis K."/>
            <person name="Markowitz V."/>
            <person name="Palaniappan K."/>
            <person name="Ivanova N."/>
            <person name="Schaumberg A."/>
            <person name="Pati A."/>
            <person name="Liolios K."/>
            <person name="Nordberg H.P."/>
            <person name="Cantor M.N."/>
            <person name="Hua S.X."/>
            <person name="Woyke T."/>
        </authorList>
    </citation>
    <scope>NUCLEOTIDE SEQUENCE [LARGE SCALE GENOMIC DNA]</scope>
    <source>
        <strain evidence="4 5">XH-48</strain>
    </source>
</reference>
<dbReference type="HOGENOM" id="CLU_099316_0_0_2"/>
<keyword evidence="5" id="KW-1185">Reference proteome</keyword>
<dbReference type="AlphaFoldDB" id="W0JSA8"/>
<dbReference type="PATRIC" id="fig|797299.3.peg.2326"/>
<sequence length="250" mass="27738">MATTETADEYPPAGACLTLEIWHPNCWTLEVTEATEASLLAHTVYNATDGRVKGHFTAYGDSLAAVTDLIDATRSSPLTDSVVVMQRRYGFDEAGSVPGNAARELFVEYDPTNTISDALASEGFIQESAVRIRNGTEYWSVFVGDTDRDRLHDRLETVREKGSAEITVAKITTHDAFNTETPGRVALLSTRQRDVFELACEHNYYAWPREITTRELAEKADVSKTTLLEHLRKAEAKLLDPAIEEVSQPL</sequence>
<dbReference type="PANTHER" id="PTHR34236:SF1">
    <property type="entry name" value="DIMETHYL SULFOXIDE REDUCTASE TRANSCRIPTIONAL ACTIVATOR"/>
    <property type="match status" value="1"/>
</dbReference>
<dbReference type="RefSeq" id="WP_049953418.1">
    <property type="nucleotide sequence ID" value="NZ_CP007055.1"/>
</dbReference>
<name>W0JSA8_9EURY</name>
<gene>
    <name evidence="4" type="ORF">HALLA_16595</name>
</gene>
<dbReference type="InterPro" id="IPR007050">
    <property type="entry name" value="HTH_bacterioopsin"/>
</dbReference>
<dbReference type="Gene3D" id="1.10.10.10">
    <property type="entry name" value="Winged helix-like DNA-binding domain superfamily/Winged helix DNA-binding domain"/>
    <property type="match status" value="1"/>
</dbReference>
<dbReference type="STRING" id="797299.HALLA_16595"/>
<keyword evidence="2" id="KW-0804">Transcription</keyword>
<dbReference type="OrthoDB" id="194721at2157"/>
<accession>W0JSA8</accession>
<evidence type="ECO:0000313" key="5">
    <source>
        <dbReference type="Proteomes" id="UP000019024"/>
    </source>
</evidence>
<evidence type="ECO:0000259" key="3">
    <source>
        <dbReference type="Pfam" id="PF04967"/>
    </source>
</evidence>
<dbReference type="GeneID" id="25146031"/>
<dbReference type="EMBL" id="CP007055">
    <property type="protein sequence ID" value="AHG00177.1"/>
    <property type="molecule type" value="Genomic_DNA"/>
</dbReference>
<dbReference type="Proteomes" id="UP000019024">
    <property type="component" value="Chromosome"/>
</dbReference>